<evidence type="ECO:0000313" key="2">
    <source>
        <dbReference type="EMBL" id="QKJ26972.1"/>
    </source>
</evidence>
<dbReference type="GO" id="GO:0016740">
    <property type="term" value="F:transferase activity"/>
    <property type="evidence" value="ECO:0007669"/>
    <property type="project" value="UniProtKB-KW"/>
</dbReference>
<organism evidence="2 5">
    <name type="scientific">Aliarcobacter cibarius</name>
    <dbReference type="NCBI Taxonomy" id="255507"/>
    <lineage>
        <taxon>Bacteria</taxon>
        <taxon>Pseudomonadati</taxon>
        <taxon>Campylobacterota</taxon>
        <taxon>Epsilonproteobacteria</taxon>
        <taxon>Campylobacterales</taxon>
        <taxon>Arcobacteraceae</taxon>
        <taxon>Aliarcobacter</taxon>
    </lineage>
</organism>
<dbReference type="Pfam" id="PF14789">
    <property type="entry name" value="THDPS_M"/>
    <property type="match status" value="1"/>
</dbReference>
<dbReference type="Proteomes" id="UP000509513">
    <property type="component" value="Chromosome"/>
</dbReference>
<dbReference type="Pfam" id="PF14790">
    <property type="entry name" value="THDPS_N"/>
    <property type="match status" value="1"/>
</dbReference>
<dbReference type="EMBL" id="VBUC01000019">
    <property type="protein sequence ID" value="TLS97752.1"/>
    <property type="molecule type" value="Genomic_DNA"/>
</dbReference>
<name>A0A7L5JP41_9BACT</name>
<keyword evidence="2" id="KW-0808">Transferase</keyword>
<dbReference type="InterPro" id="IPR038361">
    <property type="entry name" value="THDPS_M_sf"/>
</dbReference>
<feature type="domain" description="2,3,4,5-tetrahydropyridine-2,6-dicarboxylate N-succinyltransferase middle" evidence="1">
    <location>
        <begin position="170"/>
        <end position="207"/>
    </location>
</feature>
<proteinExistence type="predicted"/>
<dbReference type="InterPro" id="IPR032784">
    <property type="entry name" value="THDPS_M"/>
</dbReference>
<protein>
    <submittedName>
        <fullName evidence="2">Tetrahydrodipicolinate N-succinyltransferase domain-containing protein (N-terminal, middle domains)</fullName>
    </submittedName>
</protein>
<evidence type="ECO:0000313" key="3">
    <source>
        <dbReference type="EMBL" id="TLS97752.1"/>
    </source>
</evidence>
<dbReference type="Proteomes" id="UP000305417">
    <property type="component" value="Unassembled WGS sequence"/>
</dbReference>
<reference evidence="3 4" key="1">
    <citation type="submission" date="2019-05" db="EMBL/GenBank/DDBJ databases">
        <title>Arcobacter cibarius and Arcobacter thereius providing challenges in identification an antibiotic susceptibility and Quinolone resistance.</title>
        <authorList>
            <person name="Busch A."/>
            <person name="Hanel I."/>
            <person name="Hotzel H."/>
            <person name="Tomaso H."/>
        </authorList>
    </citation>
    <scope>NUCLEOTIDE SEQUENCE [LARGE SCALE GENOMIC DNA]</scope>
    <source>
        <strain evidence="3 4">16CS0831-2</strain>
    </source>
</reference>
<dbReference type="EMBL" id="CP054051">
    <property type="protein sequence ID" value="QKJ26972.1"/>
    <property type="molecule type" value="Genomic_DNA"/>
</dbReference>
<reference evidence="2 5" key="2">
    <citation type="submission" date="2020-05" db="EMBL/GenBank/DDBJ databases">
        <title>Complete genome sequencing of Campylobacter and Arcobacter type strains.</title>
        <authorList>
            <person name="Miller W.G."/>
            <person name="Yee E."/>
        </authorList>
    </citation>
    <scope>NUCLEOTIDE SEQUENCE [LARGE SCALE GENOMIC DNA]</scope>
    <source>
        <strain evidence="2 5">LMG 21996</strain>
    </source>
</reference>
<evidence type="ECO:0000313" key="4">
    <source>
        <dbReference type="Proteomes" id="UP000305417"/>
    </source>
</evidence>
<dbReference type="AlphaFoldDB" id="A0A7L5JP41"/>
<dbReference type="KEGG" id="acib:ACBT_1060"/>
<gene>
    <name evidence="2" type="ORF">ACBT_1060</name>
    <name evidence="3" type="ORF">FE247_07980</name>
</gene>
<keyword evidence="4" id="KW-1185">Reference proteome</keyword>
<dbReference type="Gene3D" id="3.30.60.70">
    <property type="entry name" value="Trimeric LpxA-like enzymes"/>
    <property type="match status" value="1"/>
</dbReference>
<dbReference type="RefSeq" id="WP_051429952.1">
    <property type="nucleotide sequence ID" value="NZ_CP054051.1"/>
</dbReference>
<evidence type="ECO:0000313" key="5">
    <source>
        <dbReference type="Proteomes" id="UP000509513"/>
    </source>
</evidence>
<evidence type="ECO:0000259" key="1">
    <source>
        <dbReference type="Pfam" id="PF14789"/>
    </source>
</evidence>
<dbReference type="Gene3D" id="3.30.70.2010">
    <property type="match status" value="1"/>
</dbReference>
<accession>A0A7L5JP41</accession>
<sequence length="230" mass="26226">MVNTKDEFKELVSSIEKQSWYKKPLAFGIARLSRGVLDKNLILEATYPTINWNENSGSGTVFLAAIKQSGYEIDINRSEAVFPLTDNFLTFCIEAYKPFYEEKEKHKNLQVISTLASLPIDSGLSADDFRVVFIFEDDKPQSVETTYLKLIAKHTKKVENLNLEGVEELLTNCAWIDGVPVELEWLRQNEIILKVADKFPKIDYVGKYSRLLKHIILSDDEIACKGSLLK</sequence>